<dbReference type="PANTHER" id="PTHR31435">
    <property type="entry name" value="PROTEIN NATD1"/>
    <property type="match status" value="1"/>
</dbReference>
<sequence length="112" mass="12329">MTTPPDFSIAKESIDPRRGRWVIRAEGIDEAGELVFTHRQEGVISADHTGTPDSMRGTGAALALVEAMVADARATGLRIVPLCPYVQAQYRRHPEWADVFTSAPGEKPRLRM</sequence>
<comment type="caution">
    <text evidence="2">The sequence shown here is derived from an EMBL/GenBank/DDBJ whole genome shotgun (WGS) entry which is preliminary data.</text>
</comment>
<dbReference type="PROSITE" id="PS51729">
    <property type="entry name" value="GNAT_YJDJ"/>
    <property type="match status" value="1"/>
</dbReference>
<accession>A0ABU9ED70</accession>
<dbReference type="InterPro" id="IPR016181">
    <property type="entry name" value="Acyl_CoA_acyltransferase"/>
</dbReference>
<keyword evidence="2" id="KW-0012">Acyltransferase</keyword>
<evidence type="ECO:0000313" key="2">
    <source>
        <dbReference type="EMBL" id="MEK9502696.1"/>
    </source>
</evidence>
<evidence type="ECO:0000313" key="3">
    <source>
        <dbReference type="Proteomes" id="UP001484239"/>
    </source>
</evidence>
<feature type="domain" description="N-acetyltransferase" evidence="1">
    <location>
        <begin position="13"/>
        <end position="101"/>
    </location>
</feature>
<proteinExistence type="predicted"/>
<dbReference type="Pfam" id="PF14542">
    <property type="entry name" value="Acetyltransf_CG"/>
    <property type="match status" value="1"/>
</dbReference>
<name>A0ABU9ED70_9BACT</name>
<dbReference type="InterPro" id="IPR045057">
    <property type="entry name" value="Gcn5-rel_NAT"/>
</dbReference>
<gene>
    <name evidence="2" type="ORF">WI372_17000</name>
</gene>
<dbReference type="GO" id="GO:0016746">
    <property type="term" value="F:acyltransferase activity"/>
    <property type="evidence" value="ECO:0007669"/>
    <property type="project" value="UniProtKB-KW"/>
</dbReference>
<protein>
    <submittedName>
        <fullName evidence="2">GNAT family N-acetyltransferase</fullName>
        <ecNumber evidence="2">2.3.1.-</ecNumber>
    </submittedName>
</protein>
<organism evidence="2 3">
    <name type="scientific">Gaopeijia maritima</name>
    <dbReference type="NCBI Taxonomy" id="3119007"/>
    <lineage>
        <taxon>Bacteria</taxon>
        <taxon>Pseudomonadati</taxon>
        <taxon>Gemmatimonadota</taxon>
        <taxon>Longimicrobiia</taxon>
        <taxon>Gaopeijiales</taxon>
        <taxon>Gaopeijiaceae</taxon>
        <taxon>Gaopeijia</taxon>
    </lineage>
</organism>
<dbReference type="InterPro" id="IPR031165">
    <property type="entry name" value="GNAT_YJDJ"/>
</dbReference>
<dbReference type="SUPFAM" id="SSF55729">
    <property type="entry name" value="Acyl-CoA N-acyltransferases (Nat)"/>
    <property type="match status" value="1"/>
</dbReference>
<keyword evidence="3" id="KW-1185">Reference proteome</keyword>
<reference evidence="2 3" key="1">
    <citation type="submission" date="2024-02" db="EMBL/GenBank/DDBJ databases">
        <title>A novel Gemmatimonadota bacterium.</title>
        <authorList>
            <person name="Du Z.-J."/>
            <person name="Ye Y.-Q."/>
        </authorList>
    </citation>
    <scope>NUCLEOTIDE SEQUENCE [LARGE SCALE GENOMIC DNA]</scope>
    <source>
        <strain evidence="2 3">DH-20</strain>
    </source>
</reference>
<dbReference type="EC" id="2.3.1.-" evidence="2"/>
<dbReference type="Proteomes" id="UP001484239">
    <property type="component" value="Unassembled WGS sequence"/>
</dbReference>
<dbReference type="Gene3D" id="3.40.630.30">
    <property type="match status" value="1"/>
</dbReference>
<dbReference type="EMBL" id="JBBHLI010000014">
    <property type="protein sequence ID" value="MEK9502696.1"/>
    <property type="molecule type" value="Genomic_DNA"/>
</dbReference>
<evidence type="ECO:0000259" key="1">
    <source>
        <dbReference type="PROSITE" id="PS51729"/>
    </source>
</evidence>
<dbReference type="RefSeq" id="WP_405283585.1">
    <property type="nucleotide sequence ID" value="NZ_CP144380.1"/>
</dbReference>
<dbReference type="PANTHER" id="PTHR31435:SF10">
    <property type="entry name" value="BSR4717 PROTEIN"/>
    <property type="match status" value="1"/>
</dbReference>
<keyword evidence="2" id="KW-0808">Transferase</keyword>